<evidence type="ECO:0000256" key="3">
    <source>
        <dbReference type="ARBA" id="ARBA00022801"/>
    </source>
</evidence>
<dbReference type="PROSITE" id="PS51204">
    <property type="entry name" value="HSA"/>
    <property type="match status" value="1"/>
</dbReference>
<evidence type="ECO:0000256" key="4">
    <source>
        <dbReference type="ARBA" id="ARBA00022840"/>
    </source>
</evidence>
<protein>
    <submittedName>
        <fullName evidence="9">SNF2 family N-terminal domain-containing protein</fullName>
    </submittedName>
</protein>
<dbReference type="Pfam" id="PF07529">
    <property type="entry name" value="HSA"/>
    <property type="match status" value="1"/>
</dbReference>
<feature type="domain" description="HSA" evidence="8">
    <location>
        <begin position="266"/>
        <end position="338"/>
    </location>
</feature>
<dbReference type="InterPro" id="IPR038718">
    <property type="entry name" value="SNF2-like_sf"/>
</dbReference>
<dbReference type="OrthoDB" id="5857104at2759"/>
<dbReference type="InterPro" id="IPR000330">
    <property type="entry name" value="SNF2_N"/>
</dbReference>
<comment type="caution">
    <text evidence="9">The sequence shown here is derived from an EMBL/GenBank/DDBJ whole genome shotgun (WGS) entry which is preliminary data.</text>
</comment>
<keyword evidence="2" id="KW-0547">Nucleotide-binding</keyword>
<evidence type="ECO:0000256" key="1">
    <source>
        <dbReference type="ARBA" id="ARBA00004123"/>
    </source>
</evidence>
<gene>
    <name evidence="9" type="ORF">EV702DRAFT_1194193</name>
</gene>
<dbReference type="GO" id="GO:0005524">
    <property type="term" value="F:ATP binding"/>
    <property type="evidence" value="ECO:0007669"/>
    <property type="project" value="InterPro"/>
</dbReference>
<organism evidence="9 10">
    <name type="scientific">Suillus placidus</name>
    <dbReference type="NCBI Taxonomy" id="48579"/>
    <lineage>
        <taxon>Eukaryota</taxon>
        <taxon>Fungi</taxon>
        <taxon>Dikarya</taxon>
        <taxon>Basidiomycota</taxon>
        <taxon>Agaricomycotina</taxon>
        <taxon>Agaricomycetes</taxon>
        <taxon>Agaricomycetidae</taxon>
        <taxon>Boletales</taxon>
        <taxon>Suillineae</taxon>
        <taxon>Suillaceae</taxon>
        <taxon>Suillus</taxon>
    </lineage>
</organism>
<reference evidence="9" key="1">
    <citation type="journal article" date="2020" name="New Phytol.">
        <title>Comparative genomics reveals dynamic genome evolution in host specialist ectomycorrhizal fungi.</title>
        <authorList>
            <person name="Lofgren L.A."/>
            <person name="Nguyen N.H."/>
            <person name="Vilgalys R."/>
            <person name="Ruytinx J."/>
            <person name="Liao H.L."/>
            <person name="Branco S."/>
            <person name="Kuo A."/>
            <person name="LaButti K."/>
            <person name="Lipzen A."/>
            <person name="Andreopoulos W."/>
            <person name="Pangilinan J."/>
            <person name="Riley R."/>
            <person name="Hundley H."/>
            <person name="Na H."/>
            <person name="Barry K."/>
            <person name="Grigoriev I.V."/>
            <person name="Stajich J.E."/>
            <person name="Kennedy P.G."/>
        </authorList>
    </citation>
    <scope>NUCLEOTIDE SEQUENCE</scope>
    <source>
        <strain evidence="9">DOB743</strain>
    </source>
</reference>
<dbReference type="SMART" id="SM00487">
    <property type="entry name" value="DEXDc"/>
    <property type="match status" value="1"/>
</dbReference>
<keyword evidence="5" id="KW-0103">Bromodomain</keyword>
<dbReference type="AlphaFoldDB" id="A0A9P7A1G3"/>
<evidence type="ECO:0000256" key="2">
    <source>
        <dbReference type="ARBA" id="ARBA00022741"/>
    </source>
</evidence>
<proteinExistence type="predicted"/>
<dbReference type="GO" id="GO:0006338">
    <property type="term" value="P:chromatin remodeling"/>
    <property type="evidence" value="ECO:0007669"/>
    <property type="project" value="UniProtKB-ARBA"/>
</dbReference>
<dbReference type="Pfam" id="PF00176">
    <property type="entry name" value="SNF2-rel_dom"/>
    <property type="match status" value="1"/>
</dbReference>
<evidence type="ECO:0000259" key="7">
    <source>
        <dbReference type="PROSITE" id="PS51192"/>
    </source>
</evidence>
<evidence type="ECO:0000256" key="6">
    <source>
        <dbReference type="ARBA" id="ARBA00023242"/>
    </source>
</evidence>
<dbReference type="SMART" id="SM00573">
    <property type="entry name" value="HSA"/>
    <property type="match status" value="1"/>
</dbReference>
<dbReference type="CDD" id="cd17996">
    <property type="entry name" value="DEXHc_SMARCA2_SMARCA4"/>
    <property type="match status" value="1"/>
</dbReference>
<dbReference type="FunFam" id="3.40.50.10810:FF:000008">
    <property type="entry name" value="Chromatin structure-remodeling complex subunit snf21"/>
    <property type="match status" value="1"/>
</dbReference>
<evidence type="ECO:0000313" key="10">
    <source>
        <dbReference type="Proteomes" id="UP000714275"/>
    </source>
</evidence>
<evidence type="ECO:0000313" key="9">
    <source>
        <dbReference type="EMBL" id="KAG1780724.1"/>
    </source>
</evidence>
<name>A0A9P7A1G3_9AGAM</name>
<sequence>MASSLVTRDAPIPDHLQHAISVPNTAVPDLEKLLQAPDAPSRIVDSAAKIQKGHIAPPPPTETPVPVEVIKEEEHGPPIDPADLPKGHFLEEAVNSGVYPYNAFKLPFSHLERPANVDPTMIATRLQRLLIPSIMPIGLDVHQIINERDRFIEARFQQRIKALKEIPATIGEGNFDSLADIILGSHKQEPANDNQQLSALSPRGKLRAMIELKSLKVLEKQRAMRASVAERLIQGILLPLNRVDFRRTRKSTLREARMTEQAERKQRIGRERRAKHKHVEQLGVICQHRRDIIAVNRSAQDQVAKLGRAVLSFHAFTEKEEQKRIERIPKERLKALKADDEEARTPILIRLQEGPANEATFGAQVSADAQDDNDKGKMDYFAVAHRILEKVMKQPGILIGGQLKDYQLKGLQWMVSLYNNKLNGILADEMGLGKTIQTISLVTFLIEVKRQRGPYLVIVPLSIMTNWSGEFAKWAPMVKMISYKGNPVQRRNLQGDLRMAQFQVLLTTYEYIIKDRPILSKLKWVHMIIGGWLAQTLTQYYHSRYRLILTAPLQNNLPELRALLNFVLPKIFNSVKSFDEWFNTPFANSGTGDKIELNEEEALLIIRRLHKVLRPFLLRRLKKDVESELPDKVKVRVSALQSQLYRQMKKHKMIANGKDARGKSGGVKGLRNELMQLRKICQHPFLFESVEDKVNPTGLIDDKAGKLELLSRILPKFFSTDHKVLIFF</sequence>
<comment type="subcellular location">
    <subcellularLocation>
        <location evidence="1">Nucleus</location>
    </subcellularLocation>
</comment>
<keyword evidence="6" id="KW-0539">Nucleus</keyword>
<dbReference type="Gene3D" id="3.40.50.300">
    <property type="entry name" value="P-loop containing nucleotide triphosphate hydrolases"/>
    <property type="match status" value="1"/>
</dbReference>
<dbReference type="PROSITE" id="PS51192">
    <property type="entry name" value="HELICASE_ATP_BIND_1"/>
    <property type="match status" value="1"/>
</dbReference>
<accession>A0A9P7A1G3</accession>
<dbReference type="InterPro" id="IPR014001">
    <property type="entry name" value="Helicase_ATP-bd"/>
</dbReference>
<dbReference type="GO" id="GO:0016787">
    <property type="term" value="F:hydrolase activity"/>
    <property type="evidence" value="ECO:0007669"/>
    <property type="project" value="UniProtKB-KW"/>
</dbReference>
<evidence type="ECO:0000256" key="5">
    <source>
        <dbReference type="ARBA" id="ARBA00023117"/>
    </source>
</evidence>
<dbReference type="Proteomes" id="UP000714275">
    <property type="component" value="Unassembled WGS sequence"/>
</dbReference>
<dbReference type="GO" id="GO:0005634">
    <property type="term" value="C:nucleus"/>
    <property type="evidence" value="ECO:0007669"/>
    <property type="project" value="UniProtKB-SubCell"/>
</dbReference>
<feature type="domain" description="Helicase ATP-binding" evidence="7">
    <location>
        <begin position="415"/>
        <end position="571"/>
    </location>
</feature>
<dbReference type="SUPFAM" id="SSF52540">
    <property type="entry name" value="P-loop containing nucleoside triphosphate hydrolases"/>
    <property type="match status" value="2"/>
</dbReference>
<dbReference type="Gene3D" id="1.20.5.170">
    <property type="match status" value="1"/>
</dbReference>
<keyword evidence="3" id="KW-0378">Hydrolase</keyword>
<dbReference type="InterPro" id="IPR027417">
    <property type="entry name" value="P-loop_NTPase"/>
</dbReference>
<evidence type="ECO:0000259" key="8">
    <source>
        <dbReference type="PROSITE" id="PS51204"/>
    </source>
</evidence>
<dbReference type="PANTHER" id="PTHR10799">
    <property type="entry name" value="SNF2/RAD54 HELICASE FAMILY"/>
    <property type="match status" value="1"/>
</dbReference>
<dbReference type="Gene3D" id="3.40.50.10810">
    <property type="entry name" value="Tandem AAA-ATPase domain"/>
    <property type="match status" value="1"/>
</dbReference>
<keyword evidence="10" id="KW-1185">Reference proteome</keyword>
<dbReference type="EMBL" id="JABBWD010000008">
    <property type="protein sequence ID" value="KAG1780724.1"/>
    <property type="molecule type" value="Genomic_DNA"/>
</dbReference>
<dbReference type="InterPro" id="IPR014012">
    <property type="entry name" value="HSA_dom"/>
</dbReference>
<keyword evidence="4" id="KW-0067">ATP-binding</keyword>